<dbReference type="EMBL" id="RJVO01000002">
    <property type="protein sequence ID" value="ROH91826.1"/>
    <property type="molecule type" value="Genomic_DNA"/>
</dbReference>
<name>A0A3N0VGF3_9GAMM</name>
<proteinExistence type="predicted"/>
<keyword evidence="5" id="KW-1185">Reference proteome</keyword>
<reference evidence="4 5" key="1">
    <citation type="submission" date="2018-10" db="EMBL/GenBank/DDBJ databases">
        <authorList>
            <person name="Chen W.-M."/>
        </authorList>
    </citation>
    <scope>NUCLEOTIDE SEQUENCE [LARGE SCALE GENOMIC DNA]</scope>
    <source>
        <strain evidence="4 5">THS-13</strain>
    </source>
</reference>
<dbReference type="AlphaFoldDB" id="A0A3N0VGF3"/>
<accession>A0A3N0VGF3</accession>
<dbReference type="CDD" id="cd00347">
    <property type="entry name" value="Flavin_utilizing_monoxygenases"/>
    <property type="match status" value="1"/>
</dbReference>
<dbReference type="Proteomes" id="UP000282106">
    <property type="component" value="Unassembled WGS sequence"/>
</dbReference>
<dbReference type="InterPro" id="IPR011251">
    <property type="entry name" value="Luciferase-like_dom"/>
</dbReference>
<dbReference type="InterPro" id="IPR050766">
    <property type="entry name" value="Bact_Lucif_Oxidored"/>
</dbReference>
<dbReference type="Gene3D" id="3.20.20.30">
    <property type="entry name" value="Luciferase-like domain"/>
    <property type="match status" value="1"/>
</dbReference>
<dbReference type="GO" id="GO:0005829">
    <property type="term" value="C:cytosol"/>
    <property type="evidence" value="ECO:0007669"/>
    <property type="project" value="TreeGrafter"/>
</dbReference>
<comment type="similarity">
    <text evidence="1">To bacterial alkanal monooxygenase alpha and beta chains.</text>
</comment>
<organism evidence="4 5">
    <name type="scientific">Stagnimonas aquatica</name>
    <dbReference type="NCBI Taxonomy" id="2689987"/>
    <lineage>
        <taxon>Bacteria</taxon>
        <taxon>Pseudomonadati</taxon>
        <taxon>Pseudomonadota</taxon>
        <taxon>Gammaproteobacteria</taxon>
        <taxon>Nevskiales</taxon>
        <taxon>Nevskiaceae</taxon>
        <taxon>Stagnimonas</taxon>
    </lineage>
</organism>
<comment type="caution">
    <text evidence="4">The sequence shown here is derived from an EMBL/GenBank/DDBJ whole genome shotgun (WGS) entry which is preliminary data.</text>
</comment>
<dbReference type="RefSeq" id="WP_123210870.1">
    <property type="nucleotide sequence ID" value="NZ_RJVO01000002.1"/>
</dbReference>
<feature type="domain" description="Luciferase-like" evidence="3">
    <location>
        <begin position="10"/>
        <end position="306"/>
    </location>
</feature>
<dbReference type="PANTHER" id="PTHR30137">
    <property type="entry name" value="LUCIFERASE-LIKE MONOOXYGENASE"/>
    <property type="match status" value="1"/>
</dbReference>
<evidence type="ECO:0000313" key="5">
    <source>
        <dbReference type="Proteomes" id="UP000282106"/>
    </source>
</evidence>
<dbReference type="FunCoup" id="A0A3N0VGF3">
    <property type="interactions" value="208"/>
</dbReference>
<dbReference type="Pfam" id="PF00296">
    <property type="entry name" value="Bac_luciferase"/>
    <property type="match status" value="1"/>
</dbReference>
<sequence>MSLSFPLSVLDLVPVPEGGSAAEALRRTVETARHAERLGYARYWFAEHHGMPSVASAAPELLIGHVASATTRIHVGAGGIMLPNHAPLKVAELFRTLAALHPGRIDLGLGRAPGSDGLASRALHASDGHEFPAQLAELQAFGGSRAFPTSHPYRAIQPMPGDAPLPPLWLLGSSGASAQWAGSLGLGYSFASHFSPTPAGPAFRAYRDSFQPSTAFPRPHALLGLAAVCAETEDEADYLAATMDLAWLRIRRGEFLPLPSPETALAYPYSAHEREVLREYRSRTLVGTPAQLRAGIEQRVRDSGADEVMITSNLYDHAARLRSYELLAQAFAA</sequence>
<evidence type="ECO:0000313" key="4">
    <source>
        <dbReference type="EMBL" id="ROH91826.1"/>
    </source>
</evidence>
<dbReference type="GO" id="GO:0016705">
    <property type="term" value="F:oxidoreductase activity, acting on paired donors, with incorporation or reduction of molecular oxygen"/>
    <property type="evidence" value="ECO:0007669"/>
    <property type="project" value="InterPro"/>
</dbReference>
<dbReference type="SUPFAM" id="SSF51679">
    <property type="entry name" value="Bacterial luciferase-like"/>
    <property type="match status" value="1"/>
</dbReference>
<dbReference type="InParanoid" id="A0A3N0VGF3"/>
<gene>
    <name evidence="4" type="ORF">ED208_05460</name>
</gene>
<dbReference type="NCBIfam" id="TIGR03558">
    <property type="entry name" value="oxido_grp_1"/>
    <property type="match status" value="1"/>
</dbReference>
<evidence type="ECO:0000259" key="3">
    <source>
        <dbReference type="Pfam" id="PF00296"/>
    </source>
</evidence>
<dbReference type="InterPro" id="IPR019949">
    <property type="entry name" value="CmoO-like"/>
</dbReference>
<protein>
    <recommendedName>
        <fullName evidence="2">Luciferase-like monooxygenase</fullName>
    </recommendedName>
</protein>
<dbReference type="FunFam" id="3.20.20.30:FF:000002">
    <property type="entry name" value="LLM class flavin-dependent oxidoreductase"/>
    <property type="match status" value="1"/>
</dbReference>
<evidence type="ECO:0000256" key="1">
    <source>
        <dbReference type="ARBA" id="ARBA00007789"/>
    </source>
</evidence>
<evidence type="ECO:0000256" key="2">
    <source>
        <dbReference type="ARBA" id="ARBA00074555"/>
    </source>
</evidence>
<dbReference type="InterPro" id="IPR036661">
    <property type="entry name" value="Luciferase-like_sf"/>
</dbReference>
<dbReference type="PANTHER" id="PTHR30137:SF6">
    <property type="entry name" value="LUCIFERASE-LIKE MONOOXYGENASE"/>
    <property type="match status" value="1"/>
</dbReference>